<proteinExistence type="predicted"/>
<dbReference type="EMBL" id="CADCVO010000251">
    <property type="protein sequence ID" value="CAA9488304.1"/>
    <property type="molecule type" value="Genomic_DNA"/>
</dbReference>
<evidence type="ECO:0000256" key="1">
    <source>
        <dbReference type="SAM" id="MobiDB-lite"/>
    </source>
</evidence>
<feature type="region of interest" description="Disordered" evidence="1">
    <location>
        <begin position="39"/>
        <end position="60"/>
    </location>
</feature>
<organism evidence="2">
    <name type="scientific">uncultured Solirubrobacteraceae bacterium</name>
    <dbReference type="NCBI Taxonomy" id="1162706"/>
    <lineage>
        <taxon>Bacteria</taxon>
        <taxon>Bacillati</taxon>
        <taxon>Actinomycetota</taxon>
        <taxon>Thermoleophilia</taxon>
        <taxon>Solirubrobacterales</taxon>
        <taxon>Solirubrobacteraceae</taxon>
        <taxon>environmental samples</taxon>
    </lineage>
</organism>
<reference evidence="2" key="1">
    <citation type="submission" date="2020-02" db="EMBL/GenBank/DDBJ databases">
        <authorList>
            <person name="Meier V. D."/>
        </authorList>
    </citation>
    <scope>NUCLEOTIDE SEQUENCE</scope>
    <source>
        <strain evidence="2">AVDCRST_MAG13</strain>
    </source>
</reference>
<name>A0A6J4S9Y9_9ACTN</name>
<gene>
    <name evidence="2" type="ORF">AVDCRST_MAG13-1590</name>
</gene>
<protein>
    <submittedName>
        <fullName evidence="2">Uncharacterized protein</fullName>
    </submittedName>
</protein>
<dbReference type="AlphaFoldDB" id="A0A6J4S9Y9"/>
<accession>A0A6J4S9Y9</accession>
<sequence length="260" mass="27739">MPAGEERRGEGPRVGVGDRLHGVLGHVDAAHPVRRVRARAVEDRRGEAGDAAGGRDDRHPRRVAEVPDHVVRGRVMAVGHHVTRPGLRVGQEGHRAVALVDVVERDPARQVRRVLALDVARVLVPAEGHALLGRLHDVLLVEQQGVRAEGRAAHAGHERREEELPQRPGLARVAREEVPRAAVVELEGVHAERVHLGVLGGDEARALAAQRLELVLGQDGLEDDVALGGELLALGVGHGDGHACGHGLHRAPRGRGSLLA</sequence>
<evidence type="ECO:0000313" key="2">
    <source>
        <dbReference type="EMBL" id="CAA9488304.1"/>
    </source>
</evidence>